<evidence type="ECO:0000313" key="2">
    <source>
        <dbReference type="EMBL" id="EDO33334.1"/>
    </source>
</evidence>
<protein>
    <submittedName>
        <fullName evidence="2">Uncharacterized protein</fullName>
    </submittedName>
</protein>
<dbReference type="EMBL" id="DS469777">
    <property type="protein sequence ID" value="EDO33334.1"/>
    <property type="molecule type" value="Genomic_DNA"/>
</dbReference>
<dbReference type="HOGENOM" id="CLU_2067300_0_0_1"/>
<evidence type="ECO:0000256" key="1">
    <source>
        <dbReference type="SAM" id="MobiDB-lite"/>
    </source>
</evidence>
<keyword evidence="3" id="KW-1185">Reference proteome</keyword>
<feature type="compositionally biased region" description="Basic and acidic residues" evidence="1">
    <location>
        <begin position="64"/>
        <end position="73"/>
    </location>
</feature>
<name>A7SSG9_NEMVE</name>
<dbReference type="Proteomes" id="UP000001593">
    <property type="component" value="Unassembled WGS sequence"/>
</dbReference>
<feature type="region of interest" description="Disordered" evidence="1">
    <location>
        <begin position="64"/>
        <end position="119"/>
    </location>
</feature>
<sequence length="119" mass="14339">MFRGRNLQPILPHSTVEFRKNRIVQLPPILQFRRAREIPTQVHPPRKTDGIRQYFNPRRECPNLNQRETREIPSRTYQSRGEQRVPTQICPQRATHENPKDQNQRRVRECPHPANREFV</sequence>
<feature type="compositionally biased region" description="Basic and acidic residues" evidence="1">
    <location>
        <begin position="94"/>
        <end position="119"/>
    </location>
</feature>
<feature type="compositionally biased region" description="Polar residues" evidence="1">
    <location>
        <begin position="75"/>
        <end position="90"/>
    </location>
</feature>
<dbReference type="InParanoid" id="A7SSG9"/>
<gene>
    <name evidence="2" type="ORF">NEMVEDRAFT_v1g247127</name>
</gene>
<accession>A7SSG9</accession>
<feature type="non-terminal residue" evidence="2">
    <location>
        <position position="119"/>
    </location>
</feature>
<proteinExistence type="predicted"/>
<evidence type="ECO:0000313" key="3">
    <source>
        <dbReference type="Proteomes" id="UP000001593"/>
    </source>
</evidence>
<organism evidence="2 3">
    <name type="scientific">Nematostella vectensis</name>
    <name type="common">Starlet sea anemone</name>
    <dbReference type="NCBI Taxonomy" id="45351"/>
    <lineage>
        <taxon>Eukaryota</taxon>
        <taxon>Metazoa</taxon>
        <taxon>Cnidaria</taxon>
        <taxon>Anthozoa</taxon>
        <taxon>Hexacorallia</taxon>
        <taxon>Actiniaria</taxon>
        <taxon>Edwardsiidae</taxon>
        <taxon>Nematostella</taxon>
    </lineage>
</organism>
<dbReference type="AlphaFoldDB" id="A7SSG9"/>
<reference evidence="2 3" key="1">
    <citation type="journal article" date="2007" name="Science">
        <title>Sea anemone genome reveals ancestral eumetazoan gene repertoire and genomic organization.</title>
        <authorList>
            <person name="Putnam N.H."/>
            <person name="Srivastava M."/>
            <person name="Hellsten U."/>
            <person name="Dirks B."/>
            <person name="Chapman J."/>
            <person name="Salamov A."/>
            <person name="Terry A."/>
            <person name="Shapiro H."/>
            <person name="Lindquist E."/>
            <person name="Kapitonov V.V."/>
            <person name="Jurka J."/>
            <person name="Genikhovich G."/>
            <person name="Grigoriev I.V."/>
            <person name="Lucas S.M."/>
            <person name="Steele R.E."/>
            <person name="Finnerty J.R."/>
            <person name="Technau U."/>
            <person name="Martindale M.Q."/>
            <person name="Rokhsar D.S."/>
        </authorList>
    </citation>
    <scope>NUCLEOTIDE SEQUENCE [LARGE SCALE GENOMIC DNA]</scope>
    <source>
        <strain evidence="3">CH2 X CH6</strain>
    </source>
</reference>